<name>A0A0B7B4B3_9EUPU</name>
<proteinExistence type="predicted"/>
<sequence>MGKEGLDVERKYGKELWKELKNCGLTWETVNGKVVERQQWKYLVEALCVKWDMKRIQI</sequence>
<organism evidence="1">
    <name type="scientific">Arion vulgaris</name>
    <dbReference type="NCBI Taxonomy" id="1028688"/>
    <lineage>
        <taxon>Eukaryota</taxon>
        <taxon>Metazoa</taxon>
        <taxon>Spiralia</taxon>
        <taxon>Lophotrochozoa</taxon>
        <taxon>Mollusca</taxon>
        <taxon>Gastropoda</taxon>
        <taxon>Heterobranchia</taxon>
        <taxon>Euthyneura</taxon>
        <taxon>Panpulmonata</taxon>
        <taxon>Eupulmonata</taxon>
        <taxon>Stylommatophora</taxon>
        <taxon>Helicina</taxon>
        <taxon>Arionoidea</taxon>
        <taxon>Arionidae</taxon>
        <taxon>Arion</taxon>
    </lineage>
</organism>
<dbReference type="EMBL" id="HACG01041324">
    <property type="protein sequence ID" value="CEK88189.1"/>
    <property type="molecule type" value="Transcribed_RNA"/>
</dbReference>
<protein>
    <submittedName>
        <fullName evidence="1">Uncharacterized protein</fullName>
    </submittedName>
</protein>
<gene>
    <name evidence="1" type="primary">ORF163689</name>
</gene>
<dbReference type="AlphaFoldDB" id="A0A0B7B4B3"/>
<reference evidence="1" key="1">
    <citation type="submission" date="2014-12" db="EMBL/GenBank/DDBJ databases">
        <title>Insight into the proteome of Arion vulgaris.</title>
        <authorList>
            <person name="Aradska J."/>
            <person name="Bulat T."/>
            <person name="Smidak R."/>
            <person name="Sarate P."/>
            <person name="Gangsoo J."/>
            <person name="Sialana F."/>
            <person name="Bilban M."/>
            <person name="Lubec G."/>
        </authorList>
    </citation>
    <scope>NUCLEOTIDE SEQUENCE</scope>
    <source>
        <tissue evidence="1">Skin</tissue>
    </source>
</reference>
<evidence type="ECO:0000313" key="1">
    <source>
        <dbReference type="EMBL" id="CEK88189.1"/>
    </source>
</evidence>
<accession>A0A0B7B4B3</accession>